<dbReference type="RefSeq" id="WP_259040123.1">
    <property type="nucleotide sequence ID" value="NZ_JANTZG010000001.1"/>
</dbReference>
<dbReference type="InterPro" id="IPR032285">
    <property type="entry name" value="Metallophos_N"/>
</dbReference>
<gene>
    <name evidence="4" type="ORF">GGP45_002330</name>
    <name evidence="3" type="ORF">GGP61_000942</name>
</gene>
<dbReference type="InterPro" id="IPR029052">
    <property type="entry name" value="Metallo-depent_PP-like"/>
</dbReference>
<evidence type="ECO:0000313" key="5">
    <source>
        <dbReference type="Proteomes" id="UP001155057"/>
    </source>
</evidence>
<dbReference type="InterPro" id="IPR006311">
    <property type="entry name" value="TAT_signal"/>
</dbReference>
<dbReference type="Pfam" id="PF16371">
    <property type="entry name" value="MetallophosN"/>
    <property type="match status" value="1"/>
</dbReference>
<dbReference type="InterPro" id="IPR032288">
    <property type="entry name" value="Metallophos_C"/>
</dbReference>
<evidence type="ECO:0000313" key="4">
    <source>
        <dbReference type="EMBL" id="MCS4121977.1"/>
    </source>
</evidence>
<name>A0A9X2Q0N5_9BACT</name>
<proteinExistence type="predicted"/>
<dbReference type="Proteomes" id="UP001155057">
    <property type="component" value="Unassembled WGS sequence"/>
</dbReference>
<evidence type="ECO:0000313" key="3">
    <source>
        <dbReference type="EMBL" id="MCS3709339.1"/>
    </source>
</evidence>
<dbReference type="NCBIfam" id="TIGR01409">
    <property type="entry name" value="TAT_signal_seq"/>
    <property type="match status" value="1"/>
</dbReference>
<dbReference type="InterPro" id="IPR051918">
    <property type="entry name" value="STPP_CPPED1"/>
</dbReference>
<feature type="domain" description="Calcineurin-like phosphoesterase C-terminal" evidence="1">
    <location>
        <begin position="348"/>
        <end position="495"/>
    </location>
</feature>
<dbReference type="Gene3D" id="3.60.21.10">
    <property type="match status" value="1"/>
</dbReference>
<dbReference type="SUPFAM" id="SSF56300">
    <property type="entry name" value="Metallo-dependent phosphatases"/>
    <property type="match status" value="1"/>
</dbReference>
<dbReference type="PANTHER" id="PTHR43143:SF1">
    <property type="entry name" value="SERINE_THREONINE-PROTEIN PHOSPHATASE CPPED1"/>
    <property type="match status" value="1"/>
</dbReference>
<organism evidence="3 5">
    <name type="scientific">Salinibacter ruber</name>
    <dbReference type="NCBI Taxonomy" id="146919"/>
    <lineage>
        <taxon>Bacteria</taxon>
        <taxon>Pseudomonadati</taxon>
        <taxon>Rhodothermota</taxon>
        <taxon>Rhodothermia</taxon>
        <taxon>Rhodothermales</taxon>
        <taxon>Salinibacteraceae</taxon>
        <taxon>Salinibacter</taxon>
    </lineage>
</organism>
<dbReference type="AlphaFoldDB" id="A0A9X2Q0N5"/>
<evidence type="ECO:0000259" key="2">
    <source>
        <dbReference type="Pfam" id="PF16371"/>
    </source>
</evidence>
<dbReference type="Pfam" id="PF16370">
    <property type="entry name" value="MetallophosC"/>
    <property type="match status" value="1"/>
</dbReference>
<reference evidence="3" key="1">
    <citation type="submission" date="2022-08" db="EMBL/GenBank/DDBJ databases">
        <title>Genomic Encyclopedia of Type Strains, Phase V (KMG-V): Genome sequencing to study the core and pangenomes of soil and plant-associated prokaryotes.</title>
        <authorList>
            <person name="Whitman W."/>
        </authorList>
    </citation>
    <scope>NUCLEOTIDE SEQUENCE</scope>
    <source>
        <strain evidence="4">SP3026</strain>
        <strain evidence="3">SP3049</strain>
    </source>
</reference>
<dbReference type="InterPro" id="IPR019546">
    <property type="entry name" value="TAT_signal_bac_arc"/>
</dbReference>
<dbReference type="EMBL" id="JANUBL010000003">
    <property type="protein sequence ID" value="MCS4121977.1"/>
    <property type="molecule type" value="Genomic_DNA"/>
</dbReference>
<sequence>MSQTRRDFLKYLSLTGAALGVPGVATGAPHLSAGRESVAVTGRVTGPDGGLEGVPVTDGVAVTQTGPDGRYELAASPRRPFVYLSVPSGYRLPTHETGTARFYRPLGAAGGGSAEASFRLTPLDRDDEQHAFLFLADPQTRTAAEMRQFRDETVPDVQEAVRALGDRPVFGVGGGDLVFDELSLFSGYEAAVEEMGIPFVQAVGNHDLNFDAPGDPGSTATFRQHFGPEYYSFDRGAVHYVVLDDVYWPGSDGFGRETGDYHGHLDAAQLAWLEQDLALVEDGRPVVVFTHIPPLSTAYERRGEDSPSVRGRIGNRAALYELLDPFDAHIVSGHVHENEHRFADGPHEHVVGTVCGAWWTGPVCYDGTPKGYAVYEVDGDSVAWRYKATGRAADHQVRAYPSGADPEAPGEWVANVWDATDDWTVVWYEDGIRTGAMARRVGLDPMSRRRHEGDNQPEKHTWVEPQPTAHLYYAPANPDANRVRVEATDPLGRTYVARPSSNRG</sequence>
<feature type="domain" description="Calcineurin-like phosphoesterase N-terminal" evidence="2">
    <location>
        <begin position="42"/>
        <end position="120"/>
    </location>
</feature>
<evidence type="ECO:0000259" key="1">
    <source>
        <dbReference type="Pfam" id="PF16370"/>
    </source>
</evidence>
<accession>A0A9X2Q0N5</accession>
<dbReference type="PROSITE" id="PS51318">
    <property type="entry name" value="TAT"/>
    <property type="match status" value="1"/>
</dbReference>
<comment type="caution">
    <text evidence="3">The sequence shown here is derived from an EMBL/GenBank/DDBJ whole genome shotgun (WGS) entry which is preliminary data.</text>
</comment>
<dbReference type="EMBL" id="JANUAE010000003">
    <property type="protein sequence ID" value="MCS3709339.1"/>
    <property type="molecule type" value="Genomic_DNA"/>
</dbReference>
<dbReference type="Proteomes" id="UP001155144">
    <property type="component" value="Unassembled WGS sequence"/>
</dbReference>
<protein>
    <submittedName>
        <fullName evidence="3">Uncharacterized protein</fullName>
    </submittedName>
</protein>
<dbReference type="PANTHER" id="PTHR43143">
    <property type="entry name" value="METALLOPHOSPHOESTERASE, CALCINEURIN SUPERFAMILY"/>
    <property type="match status" value="1"/>
</dbReference>